<dbReference type="EMBL" id="BK015835">
    <property type="protein sequence ID" value="DAE27318.1"/>
    <property type="molecule type" value="Genomic_DNA"/>
</dbReference>
<feature type="region of interest" description="Disordered" evidence="1">
    <location>
        <begin position="162"/>
        <end position="196"/>
    </location>
</feature>
<name>A0A8S5R7E0_9VIRU</name>
<protein>
    <submittedName>
        <fullName evidence="2">Uncharacterized protein</fullName>
    </submittedName>
</protein>
<evidence type="ECO:0000313" key="2">
    <source>
        <dbReference type="EMBL" id="DAE27318.1"/>
    </source>
</evidence>
<accession>A0A8S5R7E0</accession>
<feature type="compositionally biased region" description="Basic and acidic residues" evidence="1">
    <location>
        <begin position="179"/>
        <end position="190"/>
    </location>
</feature>
<evidence type="ECO:0000256" key="1">
    <source>
        <dbReference type="SAM" id="MobiDB-lite"/>
    </source>
</evidence>
<reference evidence="2" key="1">
    <citation type="journal article" date="2021" name="Proc. Natl. Acad. Sci. U.S.A.">
        <title>A Catalog of Tens of Thousands of Viruses from Human Metagenomes Reveals Hidden Associations with Chronic Diseases.</title>
        <authorList>
            <person name="Tisza M.J."/>
            <person name="Buck C.B."/>
        </authorList>
    </citation>
    <scope>NUCLEOTIDE SEQUENCE</scope>
    <source>
        <strain evidence="2">Ct8MV80</strain>
    </source>
</reference>
<organism evidence="2">
    <name type="scientific">virus sp. ct8MV80</name>
    <dbReference type="NCBI Taxonomy" id="2826793"/>
    <lineage>
        <taxon>Viruses</taxon>
    </lineage>
</organism>
<sequence length="196" mass="20923">MANEAIPNIALLYSMAALAGEGSGGGGSGSGTVSVKVHATYTIESSEEARVENVGTEQDVQLDFYIPKGLEGKSSQWFISDSKPRTAVEEAKDGDLILYTTGDVYKVVNGIPVDQHLSLVVGENNDPYKYAVKAGFKGSEERFQELWLASLNSGFTNSILDGGESDFSGQQVQNDGGEGDSKTHHLRVDGINELDD</sequence>
<proteinExistence type="predicted"/>